<dbReference type="Pfam" id="PF14238">
    <property type="entry name" value="DUF4340"/>
    <property type="match status" value="2"/>
</dbReference>
<protein>
    <recommendedName>
        <fullName evidence="2">DUF4340 domain-containing protein</fullName>
    </recommendedName>
</protein>
<reference evidence="3 4" key="2">
    <citation type="journal article" date="2016" name="ISME J.">
        <title>Characterization of the first cultured representative of Verrucomicrobia subdivision 5 indicates the proposal of a novel phylum.</title>
        <authorList>
            <person name="Spring S."/>
            <person name="Bunk B."/>
            <person name="Sproer C."/>
            <person name="Schumann P."/>
            <person name="Rohde M."/>
            <person name="Tindall B.J."/>
            <person name="Klenk H.P."/>
        </authorList>
    </citation>
    <scope>NUCLEOTIDE SEQUENCE [LARGE SCALE GENOMIC DNA]</scope>
    <source>
        <strain evidence="3 4">L21-Fru-AB</strain>
    </source>
</reference>
<reference evidence="4" key="1">
    <citation type="submission" date="2015-02" db="EMBL/GenBank/DDBJ databases">
        <title>Description and complete genome sequence of the first cultured representative of the subdivision 5 of the Verrucomicrobia phylum.</title>
        <authorList>
            <person name="Spring S."/>
            <person name="Bunk B."/>
            <person name="Sproer C."/>
            <person name="Klenk H.-P."/>
        </authorList>
    </citation>
    <scope>NUCLEOTIDE SEQUENCE [LARGE SCALE GENOMIC DNA]</scope>
    <source>
        <strain evidence="4">L21-Fru-AB</strain>
    </source>
</reference>
<feature type="domain" description="DUF4340" evidence="2">
    <location>
        <begin position="68"/>
        <end position="248"/>
    </location>
</feature>
<feature type="region of interest" description="Disordered" evidence="1">
    <location>
        <begin position="566"/>
        <end position="589"/>
    </location>
</feature>
<dbReference type="OrthoDB" id="9792091at2"/>
<dbReference type="Proteomes" id="UP000035268">
    <property type="component" value="Chromosome"/>
</dbReference>
<organism evidence="3 4">
    <name type="scientific">Kiritimatiella glycovorans</name>
    <dbReference type="NCBI Taxonomy" id="1307763"/>
    <lineage>
        <taxon>Bacteria</taxon>
        <taxon>Pseudomonadati</taxon>
        <taxon>Kiritimatiellota</taxon>
        <taxon>Kiritimatiellia</taxon>
        <taxon>Kiritimatiellales</taxon>
        <taxon>Kiritimatiellaceae</taxon>
        <taxon>Kiritimatiella</taxon>
    </lineage>
</organism>
<sequence>MLRTTTWIMVAGALGAAALVWWTGIGGGEARLPAAGDRAMRFSLETMSAVRFERGDTTLECARRHGAWQMLRPSLSRVDHSELDRITSSLHTLEVLDRIDLDETATLKEYGLENPRARVAVRDNRGEHVWLVGRSAPLSEGVYLRPQGEAYVLRTEDRVLELIPESAARLRDRSLFHLADERVRRIDVRRDAGALQLVRHESGWSIRQPVSSAARDHVVEDWLNSLYGQKIHAFIADEVSDLAGYGLQASSRRISLGAGEDEGESLVLGDSLPEQPGMMYAKYGDDYSIFAVSNRLAELLDIPLRELRDPRLVPASPAELDRIELRRGSDRVLLRRRDPEGWAVSEPPSFAAESSTVDRLLKLWTSAEVDRYLQPEEWPAGETGETCWHVEFSGQDERVYRFTVAAETHPDGGHLLRSEDSEMPALVSDPLLPAVSSDPLFYRRLTVLELPREKIRRVELRGSGRTIEYDFEADESGDAPDWVRRLIETGDGLRAVRYVQSAPGQPERFGLDAPPVRITFLFRGAEDLGRVLLLGKEIESGYYARFQGRDPVFVLPRDAVESLTRSLRTTEGAAEADGASPARSAQERE</sequence>
<dbReference type="KEGG" id="vbl:L21SP4_00244"/>
<dbReference type="InterPro" id="IPR025641">
    <property type="entry name" value="DUF4340"/>
</dbReference>
<feature type="domain" description="DUF4340" evidence="2">
    <location>
        <begin position="481"/>
        <end position="567"/>
    </location>
</feature>
<name>A0A0G3EDP8_9BACT</name>
<keyword evidence="4" id="KW-1185">Reference proteome</keyword>
<dbReference type="RefSeq" id="WP_160300605.1">
    <property type="nucleotide sequence ID" value="NZ_CP010904.1"/>
</dbReference>
<evidence type="ECO:0000259" key="2">
    <source>
        <dbReference type="Pfam" id="PF14238"/>
    </source>
</evidence>
<proteinExistence type="predicted"/>
<evidence type="ECO:0000313" key="3">
    <source>
        <dbReference type="EMBL" id="AKJ63527.1"/>
    </source>
</evidence>
<evidence type="ECO:0000313" key="4">
    <source>
        <dbReference type="Proteomes" id="UP000035268"/>
    </source>
</evidence>
<dbReference type="EMBL" id="CP010904">
    <property type="protein sequence ID" value="AKJ63527.1"/>
    <property type="molecule type" value="Genomic_DNA"/>
</dbReference>
<accession>A0A0G3EDP8</accession>
<dbReference type="AlphaFoldDB" id="A0A0G3EDP8"/>
<dbReference type="STRING" id="1307763.L21SP4_00244"/>
<evidence type="ECO:0000256" key="1">
    <source>
        <dbReference type="SAM" id="MobiDB-lite"/>
    </source>
</evidence>
<gene>
    <name evidence="3" type="ORF">L21SP4_00244</name>
</gene>